<name>W7IPQ1_9PSEU</name>
<dbReference type="Gene3D" id="2.60.120.620">
    <property type="entry name" value="q2cbj1_9rhob like domain"/>
    <property type="match status" value="1"/>
</dbReference>
<reference evidence="1 2" key="1">
    <citation type="journal article" date="2014" name="Genome Announc.">
        <title>Draft Genome Sequence of the Antitrypanosomally Active Sponge-Associated Bacterium Actinokineospora sp. Strain EG49.</title>
        <authorList>
            <person name="Harjes J."/>
            <person name="Ryu T."/>
            <person name="Abdelmohsen U.R."/>
            <person name="Moitinho-Silva L."/>
            <person name="Horn H."/>
            <person name="Ravasi T."/>
            <person name="Hentschel U."/>
        </authorList>
    </citation>
    <scope>NUCLEOTIDE SEQUENCE [LARGE SCALE GENOMIC DNA]</scope>
    <source>
        <strain evidence="1 2">EG49</strain>
    </source>
</reference>
<dbReference type="GO" id="GO:0005506">
    <property type="term" value="F:iron ion binding"/>
    <property type="evidence" value="ECO:0007669"/>
    <property type="project" value="UniProtKB-ARBA"/>
</dbReference>
<keyword evidence="2" id="KW-1185">Reference proteome</keyword>
<dbReference type="AlphaFoldDB" id="W7IPQ1"/>
<dbReference type="eggNOG" id="COG5285">
    <property type="taxonomic scope" value="Bacteria"/>
</dbReference>
<comment type="caution">
    <text evidence="1">The sequence shown here is derived from an EMBL/GenBank/DDBJ whole genome shotgun (WGS) entry which is preliminary data.</text>
</comment>
<dbReference type="SUPFAM" id="SSF51197">
    <property type="entry name" value="Clavaminate synthase-like"/>
    <property type="match status" value="1"/>
</dbReference>
<proteinExistence type="predicted"/>
<evidence type="ECO:0008006" key="3">
    <source>
        <dbReference type="Google" id="ProtNLM"/>
    </source>
</evidence>
<dbReference type="Proteomes" id="UP000019277">
    <property type="component" value="Unassembled WGS sequence"/>
</dbReference>
<dbReference type="InterPro" id="IPR008775">
    <property type="entry name" value="Phytyl_CoA_dOase-like"/>
</dbReference>
<organism evidence="1 2">
    <name type="scientific">Actinokineospora spheciospongiae</name>
    <dbReference type="NCBI Taxonomy" id="909613"/>
    <lineage>
        <taxon>Bacteria</taxon>
        <taxon>Bacillati</taxon>
        <taxon>Actinomycetota</taxon>
        <taxon>Actinomycetes</taxon>
        <taxon>Pseudonocardiales</taxon>
        <taxon>Pseudonocardiaceae</taxon>
        <taxon>Actinokineospora</taxon>
    </lineage>
</organism>
<dbReference type="STRING" id="909613.UO65_6196"/>
<dbReference type="Pfam" id="PF05721">
    <property type="entry name" value="PhyH"/>
    <property type="match status" value="1"/>
</dbReference>
<accession>W7IPQ1</accession>
<sequence length="229" mass="25071">MGVRSDLLDPQQLVELDELGFCRFDTFLDRARVEAAMAELERLLAGSGRQGGTLHLRGLLEAGPVFDAFWLRPRLLAAVRHLLGPEFRVDEMHYRAGTPEHGGQALHRDSPERAGPGRWQVCTAIVALTDFTPENGSTRVVPGSHLDWGFVAPRGHEDHPDQVLLSGPAGTAWLFNSHVWHSGTRNNSSGTRHAVLTGFHRRGAATTLFDEQPADGTIARLGSAAYLLM</sequence>
<dbReference type="PANTHER" id="PTHR20883:SF48">
    <property type="entry name" value="ECTOINE DIOXYGENASE"/>
    <property type="match status" value="1"/>
</dbReference>
<dbReference type="GO" id="GO:0016706">
    <property type="term" value="F:2-oxoglutarate-dependent dioxygenase activity"/>
    <property type="evidence" value="ECO:0007669"/>
    <property type="project" value="UniProtKB-ARBA"/>
</dbReference>
<protein>
    <recommendedName>
        <fullName evidence="3">Phytanoyl-CoA dioxygenase</fullName>
    </recommendedName>
</protein>
<evidence type="ECO:0000313" key="1">
    <source>
        <dbReference type="EMBL" id="EWC58516.1"/>
    </source>
</evidence>
<evidence type="ECO:0000313" key="2">
    <source>
        <dbReference type="Proteomes" id="UP000019277"/>
    </source>
</evidence>
<dbReference type="PANTHER" id="PTHR20883">
    <property type="entry name" value="PHYTANOYL-COA DIOXYGENASE DOMAIN CONTAINING 1"/>
    <property type="match status" value="1"/>
</dbReference>
<gene>
    <name evidence="1" type="ORF">UO65_6196</name>
</gene>
<dbReference type="EMBL" id="AYXG01000240">
    <property type="protein sequence ID" value="EWC58516.1"/>
    <property type="molecule type" value="Genomic_DNA"/>
</dbReference>